<keyword evidence="1" id="KW-1133">Transmembrane helix</keyword>
<name>X1CML9_9ZZZZ</name>
<evidence type="ECO:0000256" key="1">
    <source>
        <dbReference type="SAM" id="Phobius"/>
    </source>
</evidence>
<reference evidence="2" key="1">
    <citation type="journal article" date="2014" name="Front. Microbiol.">
        <title>High frequency of phylogenetically diverse reductive dehalogenase-homologous genes in deep subseafloor sedimentary metagenomes.</title>
        <authorList>
            <person name="Kawai M."/>
            <person name="Futagami T."/>
            <person name="Toyoda A."/>
            <person name="Takaki Y."/>
            <person name="Nishi S."/>
            <person name="Hori S."/>
            <person name="Arai W."/>
            <person name="Tsubouchi T."/>
            <person name="Morono Y."/>
            <person name="Uchiyama I."/>
            <person name="Ito T."/>
            <person name="Fujiyama A."/>
            <person name="Inagaki F."/>
            <person name="Takami H."/>
        </authorList>
    </citation>
    <scope>NUCLEOTIDE SEQUENCE</scope>
    <source>
        <strain evidence="2">Expedition CK06-06</strain>
    </source>
</reference>
<organism evidence="2">
    <name type="scientific">marine sediment metagenome</name>
    <dbReference type="NCBI Taxonomy" id="412755"/>
    <lineage>
        <taxon>unclassified sequences</taxon>
        <taxon>metagenomes</taxon>
        <taxon>ecological metagenomes</taxon>
    </lineage>
</organism>
<keyword evidence="1" id="KW-0472">Membrane</keyword>
<protein>
    <submittedName>
        <fullName evidence="2">Uncharacterized protein</fullName>
    </submittedName>
</protein>
<gene>
    <name evidence="2" type="ORF">S01H4_36676</name>
</gene>
<comment type="caution">
    <text evidence="2">The sequence shown here is derived from an EMBL/GenBank/DDBJ whole genome shotgun (WGS) entry which is preliminary data.</text>
</comment>
<dbReference type="EMBL" id="BART01019627">
    <property type="protein sequence ID" value="GAG94227.1"/>
    <property type="molecule type" value="Genomic_DNA"/>
</dbReference>
<evidence type="ECO:0000313" key="2">
    <source>
        <dbReference type="EMBL" id="GAG94227.1"/>
    </source>
</evidence>
<feature type="non-terminal residue" evidence="2">
    <location>
        <position position="68"/>
    </location>
</feature>
<proteinExistence type="predicted"/>
<keyword evidence="1" id="KW-0812">Transmembrane</keyword>
<feature type="transmembrane region" description="Helical" evidence="1">
    <location>
        <begin position="6"/>
        <end position="23"/>
    </location>
</feature>
<accession>X1CML9</accession>
<sequence>MKFFLFIVYLYIFIMVFILSFLVKEIYEHFNNNKPQIEKVIINYDYDENICNDENKCIPLLPPDLEGY</sequence>
<dbReference type="AlphaFoldDB" id="X1CML9"/>